<sequence>MDEKKESILTLRRITSEFLKGDLDFIKYYEELSFELGSTFDPFDWTTEDLESELVEELKLYLKFSGGEFGEHEDFIPKNKDWKYGESDVKYAWIDSTEYKELLKREYSLIKLKEL</sequence>
<reference evidence="2" key="1">
    <citation type="journal article" date="2019" name="Int. J. Syst. Evol. Microbiol.">
        <title>The Global Catalogue of Microorganisms (GCM) 10K type strain sequencing project: providing services to taxonomists for standard genome sequencing and annotation.</title>
        <authorList>
            <consortium name="The Broad Institute Genomics Platform"/>
            <consortium name="The Broad Institute Genome Sequencing Center for Infectious Disease"/>
            <person name="Wu L."/>
            <person name="Ma J."/>
        </authorList>
    </citation>
    <scope>NUCLEOTIDE SEQUENCE [LARGE SCALE GENOMIC DNA]</scope>
    <source>
        <strain evidence="2">JCM 17917</strain>
    </source>
</reference>
<dbReference type="RefSeq" id="WP_345163992.1">
    <property type="nucleotide sequence ID" value="NZ_BAABGX010000001.1"/>
</dbReference>
<evidence type="ECO:0000313" key="1">
    <source>
        <dbReference type="EMBL" id="GAA4302136.1"/>
    </source>
</evidence>
<keyword evidence="2" id="KW-1185">Reference proteome</keyword>
<name>A0ABP8FEW1_9BACT</name>
<evidence type="ECO:0000313" key="2">
    <source>
        <dbReference type="Proteomes" id="UP001501844"/>
    </source>
</evidence>
<dbReference type="Proteomes" id="UP001501844">
    <property type="component" value="Unassembled WGS sequence"/>
</dbReference>
<organism evidence="1 2">
    <name type="scientific">Nibribacter koreensis</name>
    <dbReference type="NCBI Taxonomy" id="1084519"/>
    <lineage>
        <taxon>Bacteria</taxon>
        <taxon>Pseudomonadati</taxon>
        <taxon>Bacteroidota</taxon>
        <taxon>Cytophagia</taxon>
        <taxon>Cytophagales</taxon>
        <taxon>Hymenobacteraceae</taxon>
        <taxon>Nibribacter</taxon>
    </lineage>
</organism>
<dbReference type="EMBL" id="BAABGX010000001">
    <property type="protein sequence ID" value="GAA4302136.1"/>
    <property type="molecule type" value="Genomic_DNA"/>
</dbReference>
<proteinExistence type="predicted"/>
<comment type="caution">
    <text evidence="1">The sequence shown here is derived from an EMBL/GenBank/DDBJ whole genome shotgun (WGS) entry which is preliminary data.</text>
</comment>
<accession>A0ABP8FEW1</accession>
<gene>
    <name evidence="1" type="ORF">GCM10023183_13760</name>
</gene>
<protein>
    <submittedName>
        <fullName evidence="1">Uncharacterized protein</fullName>
    </submittedName>
</protein>